<dbReference type="InterPro" id="IPR050196">
    <property type="entry name" value="Cytochrome_P450_Monoox"/>
</dbReference>
<dbReference type="EC" id="1.14.14.14" evidence="4"/>
<dbReference type="GO" id="GO:0020037">
    <property type="term" value="F:heme binding"/>
    <property type="evidence" value="ECO:0007669"/>
    <property type="project" value="InterPro"/>
</dbReference>
<organism evidence="9 10">
    <name type="scientific">Scophthalmus maximus</name>
    <name type="common">Turbot</name>
    <name type="synonym">Psetta maxima</name>
    <dbReference type="NCBI Taxonomy" id="52904"/>
    <lineage>
        <taxon>Eukaryota</taxon>
        <taxon>Metazoa</taxon>
        <taxon>Chordata</taxon>
        <taxon>Craniata</taxon>
        <taxon>Vertebrata</taxon>
        <taxon>Euteleostomi</taxon>
        <taxon>Actinopterygii</taxon>
        <taxon>Neopterygii</taxon>
        <taxon>Teleostei</taxon>
        <taxon>Neoteleostei</taxon>
        <taxon>Acanthomorphata</taxon>
        <taxon>Carangaria</taxon>
        <taxon>Pleuronectiformes</taxon>
        <taxon>Pleuronectoidei</taxon>
        <taxon>Scophthalmidae</taxon>
        <taxon>Scophthalmus</taxon>
    </lineage>
</organism>
<sequence>MFDHVTLMTLDSLMKCVFSYKSNCQQLTSEYVSAIMELSDLIIDRHLILHHWDWLYWKTQQGKKFKKALSVVHGYSACTNPGCYVLLCSKISGVLQDDDGLGLTDEEIQAEANTFMFAGHDTTTSAICWTLYNLARHAYFQEKCRQEVMDLMQGRDRHEIENEDSLIRESLRLHSPVQAVTRQYTQDMALFVITRKFSPGAICLVSIYGTHHNPTVWTNPNEFDPLRFDPSDTKKRPSHAFIPFSSVSSSTLHFEVTTLGHFNVTQPETCVRAEAARSGLRREKRTMWQRGTMLAALLAAVTGQSGELCFYFFNVLQFWLMSTALSVQIVLHHCGFPHARPAPPRIMFILYSRWGRFYFLS</sequence>
<evidence type="ECO:0000256" key="5">
    <source>
        <dbReference type="ARBA" id="ARBA00042499"/>
    </source>
</evidence>
<dbReference type="Proteomes" id="UP000694558">
    <property type="component" value="Chromosome 1"/>
</dbReference>
<dbReference type="AlphaFoldDB" id="A0A8D3E953"/>
<dbReference type="Ensembl" id="ENSSMAT00000067953.1">
    <property type="protein sequence ID" value="ENSSMAP00000068312.1"/>
    <property type="gene ID" value="ENSSMAG00000034040.1"/>
</dbReference>
<reference evidence="9" key="2">
    <citation type="submission" date="2025-08" db="UniProtKB">
        <authorList>
            <consortium name="Ensembl"/>
        </authorList>
    </citation>
    <scope>IDENTIFICATION</scope>
</reference>
<reference evidence="9" key="1">
    <citation type="submission" date="2023-05" db="EMBL/GenBank/DDBJ databases">
        <title>High-quality long-read genome of Scophthalmus maximus.</title>
        <authorList>
            <person name="Lien S."/>
            <person name="Martinez P."/>
        </authorList>
    </citation>
    <scope>NUCLEOTIDE SEQUENCE [LARGE SCALE GENOMIC DNA]</scope>
</reference>
<dbReference type="GeneTree" id="ENSGT00940000165189"/>
<evidence type="ECO:0000313" key="9">
    <source>
        <dbReference type="Ensembl" id="ENSSMAP00000068312.1"/>
    </source>
</evidence>
<dbReference type="PANTHER" id="PTHR24291">
    <property type="entry name" value="CYTOCHROME P450 FAMILY 4"/>
    <property type="match status" value="1"/>
</dbReference>
<evidence type="ECO:0000256" key="4">
    <source>
        <dbReference type="ARBA" id="ARBA00038885"/>
    </source>
</evidence>
<name>A0A8D3E953_SCOMX</name>
<accession>A0A8D3E953</accession>
<evidence type="ECO:0000256" key="2">
    <source>
        <dbReference type="ARBA" id="ARBA00023004"/>
    </source>
</evidence>
<comment type="catalytic activity">
    <reaction evidence="8">
        <text>androst-4-ene-3,17-dione + 3 reduced [NADPH--hemoprotein reductase] + 3 O2 = estrone + formate + 3 oxidized [NADPH--hemoprotein reductase] + 4 H2O + 4 H(+)</text>
        <dbReference type="Rhea" id="RHEA:38195"/>
        <dbReference type="Rhea" id="RHEA-COMP:11964"/>
        <dbReference type="Rhea" id="RHEA-COMP:11965"/>
        <dbReference type="ChEBI" id="CHEBI:15377"/>
        <dbReference type="ChEBI" id="CHEBI:15378"/>
        <dbReference type="ChEBI" id="CHEBI:15379"/>
        <dbReference type="ChEBI" id="CHEBI:15740"/>
        <dbReference type="ChEBI" id="CHEBI:16422"/>
        <dbReference type="ChEBI" id="CHEBI:17263"/>
        <dbReference type="ChEBI" id="CHEBI:57618"/>
        <dbReference type="ChEBI" id="CHEBI:58210"/>
        <dbReference type="EC" id="1.14.14.14"/>
    </reaction>
</comment>
<evidence type="ECO:0000313" key="10">
    <source>
        <dbReference type="Proteomes" id="UP000694558"/>
    </source>
</evidence>
<dbReference type="InterPro" id="IPR001128">
    <property type="entry name" value="Cyt_P450"/>
</dbReference>
<dbReference type="Pfam" id="PF00067">
    <property type="entry name" value="p450"/>
    <property type="match status" value="1"/>
</dbReference>
<dbReference type="GO" id="GO:0070330">
    <property type="term" value="F:aromatase activity"/>
    <property type="evidence" value="ECO:0007669"/>
    <property type="project" value="UniProtKB-EC"/>
</dbReference>
<evidence type="ECO:0000256" key="1">
    <source>
        <dbReference type="ARBA" id="ARBA00010617"/>
    </source>
</evidence>
<proteinExistence type="inferred from homology"/>
<keyword evidence="2" id="KW-0408">Iron</keyword>
<evidence type="ECO:0000256" key="7">
    <source>
        <dbReference type="ARBA" id="ARBA00047938"/>
    </source>
</evidence>
<dbReference type="InterPro" id="IPR036396">
    <property type="entry name" value="Cyt_P450_sf"/>
</dbReference>
<dbReference type="Gene3D" id="1.10.630.10">
    <property type="entry name" value="Cytochrome P450"/>
    <property type="match status" value="1"/>
</dbReference>
<dbReference type="PANTHER" id="PTHR24291:SF210">
    <property type="entry name" value="CYTOCHROME P450 FAMILY 4 SUBFAMILY F MEMBER 11"/>
    <property type="match status" value="1"/>
</dbReference>
<comment type="similarity">
    <text evidence="1">Belongs to the cytochrome P450 family.</text>
</comment>
<dbReference type="PRINTS" id="PR00463">
    <property type="entry name" value="EP450I"/>
</dbReference>
<dbReference type="SUPFAM" id="SSF48264">
    <property type="entry name" value="Cytochrome P450"/>
    <property type="match status" value="1"/>
</dbReference>
<dbReference type="InterPro" id="IPR002401">
    <property type="entry name" value="Cyt_P450_E_grp-I"/>
</dbReference>
<comment type="catalytic activity">
    <reaction evidence="7">
        <text>testosterone + 3 reduced [NADPH--hemoprotein reductase] + 3 O2 = 17beta-estradiol + formate + 3 oxidized [NADPH--hemoprotein reductase] + 4 H2O + 4 H(+)</text>
        <dbReference type="Rhea" id="RHEA:38191"/>
        <dbReference type="Rhea" id="RHEA-COMP:11964"/>
        <dbReference type="Rhea" id="RHEA-COMP:11965"/>
        <dbReference type="ChEBI" id="CHEBI:15377"/>
        <dbReference type="ChEBI" id="CHEBI:15378"/>
        <dbReference type="ChEBI" id="CHEBI:15379"/>
        <dbReference type="ChEBI" id="CHEBI:15740"/>
        <dbReference type="ChEBI" id="CHEBI:16469"/>
        <dbReference type="ChEBI" id="CHEBI:17347"/>
        <dbReference type="ChEBI" id="CHEBI:57618"/>
        <dbReference type="ChEBI" id="CHEBI:58210"/>
        <dbReference type="EC" id="1.14.14.14"/>
    </reaction>
</comment>
<comment type="function">
    <text evidence="3">Catalyzes the formation of aromatic C18 estrogens from C19 androgens.</text>
</comment>
<dbReference type="PRINTS" id="PR00385">
    <property type="entry name" value="P450"/>
</dbReference>
<evidence type="ECO:0000256" key="3">
    <source>
        <dbReference type="ARBA" id="ARBA00037202"/>
    </source>
</evidence>
<evidence type="ECO:0000256" key="6">
    <source>
        <dbReference type="ARBA" id="ARBA00043174"/>
    </source>
</evidence>
<protein>
    <recommendedName>
        <fullName evidence="4">aromatase</fullName>
        <ecNumber evidence="4">1.14.14.14</ecNumber>
    </recommendedName>
    <alternativeName>
        <fullName evidence="6">Cytochrome P-450AROM</fullName>
    </alternativeName>
    <alternativeName>
        <fullName evidence="5">Estrogen synthase</fullName>
    </alternativeName>
</protein>
<dbReference type="GO" id="GO:0005506">
    <property type="term" value="F:iron ion binding"/>
    <property type="evidence" value="ECO:0007669"/>
    <property type="project" value="InterPro"/>
</dbReference>
<evidence type="ECO:0000256" key="8">
    <source>
        <dbReference type="ARBA" id="ARBA00048642"/>
    </source>
</evidence>